<evidence type="ECO:0000256" key="10">
    <source>
        <dbReference type="ARBA" id="ARBA00022967"/>
    </source>
</evidence>
<keyword evidence="12" id="KW-0406">Ion transport</keyword>
<dbReference type="Gene3D" id="3.40.50.1000">
    <property type="entry name" value="HAD superfamily/HAD-like"/>
    <property type="match status" value="1"/>
</dbReference>
<dbReference type="InterPro" id="IPR044492">
    <property type="entry name" value="P_typ_ATPase_HD_dom"/>
</dbReference>
<dbReference type="SFLD" id="SFLDG00002">
    <property type="entry name" value="C1.7:_P-type_atpase_like"/>
    <property type="match status" value="1"/>
</dbReference>
<dbReference type="GO" id="GO:0060003">
    <property type="term" value="P:copper ion export"/>
    <property type="evidence" value="ECO:0007669"/>
    <property type="project" value="UniProtKB-ARBA"/>
</dbReference>
<evidence type="ECO:0000256" key="8">
    <source>
        <dbReference type="ARBA" id="ARBA00022741"/>
    </source>
</evidence>
<keyword evidence="4" id="KW-0813">Transport</keyword>
<evidence type="ECO:0000256" key="1">
    <source>
        <dbReference type="ARBA" id="ARBA00004651"/>
    </source>
</evidence>
<reference evidence="16 17" key="1">
    <citation type="submission" date="2020-08" db="EMBL/GenBank/DDBJ databases">
        <title>Genomic Encyclopedia of Type Strains, Phase IV (KMG-IV): sequencing the most valuable type-strain genomes for metagenomic binning, comparative biology and taxonomic classification.</title>
        <authorList>
            <person name="Goeker M."/>
        </authorList>
    </citation>
    <scope>NUCLEOTIDE SEQUENCE [LARGE SCALE GENOMIC DNA]</scope>
    <source>
        <strain evidence="16 17">DSM 25966</strain>
    </source>
</reference>
<dbReference type="PANTHER" id="PTHR43520">
    <property type="entry name" value="ATP7, ISOFORM B"/>
    <property type="match status" value="1"/>
</dbReference>
<dbReference type="InterPro" id="IPR027256">
    <property type="entry name" value="P-typ_ATPase_IB"/>
</dbReference>
<dbReference type="InterPro" id="IPR023299">
    <property type="entry name" value="ATPase_P-typ_cyto_dom_N"/>
</dbReference>
<feature type="transmembrane region" description="Helical" evidence="14">
    <location>
        <begin position="700"/>
        <end position="719"/>
    </location>
</feature>
<dbReference type="Gene3D" id="3.30.70.100">
    <property type="match status" value="1"/>
</dbReference>
<protein>
    <recommendedName>
        <fullName evidence="3">P-type Cu(+) transporter</fullName>
        <ecNumber evidence="3">7.2.2.8</ecNumber>
    </recommendedName>
</protein>
<feature type="transmembrane region" description="Helical" evidence="14">
    <location>
        <begin position="175"/>
        <end position="197"/>
    </location>
</feature>
<dbReference type="Gene3D" id="2.70.150.10">
    <property type="entry name" value="Calcium-transporting ATPase, cytoplasmic transduction domain A"/>
    <property type="match status" value="1"/>
</dbReference>
<dbReference type="Gene3D" id="3.40.1110.10">
    <property type="entry name" value="Calcium-transporting ATPase, cytoplasmic domain N"/>
    <property type="match status" value="1"/>
</dbReference>
<gene>
    <name evidence="16" type="ORF">GGR25_004056</name>
</gene>
<dbReference type="SUPFAM" id="SSF81665">
    <property type="entry name" value="Calcium ATPase, transmembrane domain M"/>
    <property type="match status" value="1"/>
</dbReference>
<dbReference type="SUPFAM" id="SSF55008">
    <property type="entry name" value="HMA, heavy metal-associated domain"/>
    <property type="match status" value="1"/>
</dbReference>
<feature type="transmembrane region" description="Helical" evidence="14">
    <location>
        <begin position="99"/>
        <end position="117"/>
    </location>
</feature>
<evidence type="ECO:0000256" key="7">
    <source>
        <dbReference type="ARBA" id="ARBA00022723"/>
    </source>
</evidence>
<keyword evidence="7 14" id="KW-0479">Metal-binding</keyword>
<dbReference type="GO" id="GO:0005524">
    <property type="term" value="F:ATP binding"/>
    <property type="evidence" value="ECO:0007669"/>
    <property type="project" value="UniProtKB-UniRule"/>
</dbReference>
<dbReference type="SUPFAM" id="SSF81653">
    <property type="entry name" value="Calcium ATPase, transduction domain A"/>
    <property type="match status" value="1"/>
</dbReference>
<dbReference type="SUPFAM" id="SSF56784">
    <property type="entry name" value="HAD-like"/>
    <property type="match status" value="1"/>
</dbReference>
<evidence type="ECO:0000256" key="11">
    <source>
        <dbReference type="ARBA" id="ARBA00022989"/>
    </source>
</evidence>
<dbReference type="InterPro" id="IPR018303">
    <property type="entry name" value="ATPase_P-typ_P_site"/>
</dbReference>
<evidence type="ECO:0000313" key="17">
    <source>
        <dbReference type="Proteomes" id="UP000553963"/>
    </source>
</evidence>
<feature type="transmembrane region" description="Helical" evidence="14">
    <location>
        <begin position="385"/>
        <end position="408"/>
    </location>
</feature>
<evidence type="ECO:0000256" key="12">
    <source>
        <dbReference type="ARBA" id="ARBA00023065"/>
    </source>
</evidence>
<evidence type="ECO:0000256" key="6">
    <source>
        <dbReference type="ARBA" id="ARBA00022692"/>
    </source>
</evidence>
<dbReference type="NCBIfam" id="TIGR01511">
    <property type="entry name" value="ATPase-IB1_Cu"/>
    <property type="match status" value="1"/>
</dbReference>
<proteinExistence type="inferred from homology"/>
<dbReference type="GO" id="GO:0005507">
    <property type="term" value="F:copper ion binding"/>
    <property type="evidence" value="ECO:0007669"/>
    <property type="project" value="TreeGrafter"/>
</dbReference>
<feature type="transmembrane region" description="Helical" evidence="14">
    <location>
        <begin position="137"/>
        <end position="154"/>
    </location>
</feature>
<dbReference type="InterPro" id="IPR006121">
    <property type="entry name" value="HMA_dom"/>
</dbReference>
<dbReference type="Pfam" id="PF00122">
    <property type="entry name" value="E1-E2_ATPase"/>
    <property type="match status" value="1"/>
</dbReference>
<dbReference type="PROSITE" id="PS50846">
    <property type="entry name" value="HMA_2"/>
    <property type="match status" value="1"/>
</dbReference>
<dbReference type="InterPro" id="IPR001757">
    <property type="entry name" value="P_typ_ATPase"/>
</dbReference>
<dbReference type="SFLD" id="SFLDF00027">
    <property type="entry name" value="p-type_atpase"/>
    <property type="match status" value="1"/>
</dbReference>
<feature type="transmembrane region" description="Helical" evidence="14">
    <location>
        <begin position="357"/>
        <end position="379"/>
    </location>
</feature>
<comment type="subcellular location">
    <subcellularLocation>
        <location evidence="1">Cell membrane</location>
        <topology evidence="1">Multi-pass membrane protein</topology>
    </subcellularLocation>
</comment>
<dbReference type="InterPro" id="IPR036163">
    <property type="entry name" value="HMA_dom_sf"/>
</dbReference>
<dbReference type="FunFam" id="3.30.70.100:FF:000005">
    <property type="entry name" value="Copper-exporting P-type ATPase A"/>
    <property type="match status" value="1"/>
</dbReference>
<dbReference type="InterPro" id="IPR023214">
    <property type="entry name" value="HAD_sf"/>
</dbReference>
<dbReference type="PRINTS" id="PR00119">
    <property type="entry name" value="CATATPASE"/>
</dbReference>
<dbReference type="InterPro" id="IPR036412">
    <property type="entry name" value="HAD-like_sf"/>
</dbReference>
<name>A0A840ATJ1_9HYPH</name>
<dbReference type="PRINTS" id="PR00943">
    <property type="entry name" value="CUATPASE"/>
</dbReference>
<dbReference type="EMBL" id="JACIDS010000005">
    <property type="protein sequence ID" value="MBB3932992.1"/>
    <property type="molecule type" value="Genomic_DNA"/>
</dbReference>
<keyword evidence="11 14" id="KW-1133">Transmembrane helix</keyword>
<evidence type="ECO:0000256" key="4">
    <source>
        <dbReference type="ARBA" id="ARBA00022448"/>
    </source>
</evidence>
<dbReference type="GO" id="GO:0140581">
    <property type="term" value="F:P-type monovalent copper transporter activity"/>
    <property type="evidence" value="ECO:0007669"/>
    <property type="project" value="UniProtKB-EC"/>
</dbReference>
<dbReference type="SFLD" id="SFLDS00003">
    <property type="entry name" value="Haloacid_Dehalogenase"/>
    <property type="match status" value="1"/>
</dbReference>
<dbReference type="CDD" id="cd02094">
    <property type="entry name" value="P-type_ATPase_Cu-like"/>
    <property type="match status" value="1"/>
</dbReference>
<keyword evidence="6 14" id="KW-0812">Transmembrane</keyword>
<accession>A0A840ATJ1</accession>
<keyword evidence="9 14" id="KW-0067">ATP-binding</keyword>
<sequence>MSRHAHPEQLTKAEPIDLSIEGMSCASCVSRVEKALKKVPGVESASVNLATERARIEGAPASTEALQAAVRAIGYDAHVIDHSQPMHDHAHMHDEDAKLLLRDTIIAAVLTAPIFIVEMGGHLVPAFHHWTMMTLGPWNGYLQFILATIILAWPGRRFFVSGIPALLHGAPEMNALVALGSGAAWLYSTVATFFPGVLPEGTASLYFEAAAVIVTLILLGRLLEARAKGRTGAAISKLINLAPKTARVERHGAEADIPIDAVQVGDRIIVRPGERIPVDGTVVEGASFVDESMISGEPAPVAKKGGDEVVGGTINGTGSLVFRADKVGADTLLAEIVRMVQAAQGAKLPIQALVDRVTGWFVPAVMLAALATFVAWLVFGPAPALPLALVNAVAVLIIACPCAMGLATPVSIMVATGRAAELGLFFRKGDALQALREAHVVALDKTGTLTAGRPALTDLEPADDFDRAGVLRLVASAEQRSEHPSAKAIVAAAEADGIQLAAPADFQAVAGFGVSATVDGRTVAIGADRYMTTLGIDTSALAASAARLASEGKSPLFAAIDGRLAAILAVADPIKPTTPAALAALRGAGRRIVMITGDNRTTAEAIARQIGVDEVVAEVLPDGKVAAVEKLKAGGKVAFVGDGINDAPALAAADVGIAIGTGTDVAIESADVVLMSGDLQGVAKAIELSDATMRNIAQNLFWAFFYNIILIPVAAGALYPAFGLLLSPMLGAGAMALSSVFVVGNALRLRRFHPAGQGATA</sequence>
<dbReference type="GO" id="GO:0005886">
    <property type="term" value="C:plasma membrane"/>
    <property type="evidence" value="ECO:0007669"/>
    <property type="project" value="UniProtKB-SubCell"/>
</dbReference>
<evidence type="ECO:0000313" key="16">
    <source>
        <dbReference type="EMBL" id="MBB3932992.1"/>
    </source>
</evidence>
<organism evidence="16 17">
    <name type="scientific">Kaistia hirudinis</name>
    <dbReference type="NCBI Taxonomy" id="1293440"/>
    <lineage>
        <taxon>Bacteria</taxon>
        <taxon>Pseudomonadati</taxon>
        <taxon>Pseudomonadota</taxon>
        <taxon>Alphaproteobacteria</taxon>
        <taxon>Hyphomicrobiales</taxon>
        <taxon>Kaistiaceae</taxon>
        <taxon>Kaistia</taxon>
    </lineage>
</organism>
<dbReference type="NCBIfam" id="TIGR01494">
    <property type="entry name" value="ATPase_P-type"/>
    <property type="match status" value="1"/>
</dbReference>
<dbReference type="NCBIfam" id="TIGR01525">
    <property type="entry name" value="ATPase-IB_hvy"/>
    <property type="match status" value="1"/>
</dbReference>
<dbReference type="InterPro" id="IPR023298">
    <property type="entry name" value="ATPase_P-typ_TM_dom_sf"/>
</dbReference>
<feature type="domain" description="HMA" evidence="15">
    <location>
        <begin position="14"/>
        <end position="78"/>
    </location>
</feature>
<evidence type="ECO:0000256" key="14">
    <source>
        <dbReference type="RuleBase" id="RU362081"/>
    </source>
</evidence>
<dbReference type="InterPro" id="IPR017969">
    <property type="entry name" value="Heavy-metal-associated_CS"/>
</dbReference>
<evidence type="ECO:0000256" key="5">
    <source>
        <dbReference type="ARBA" id="ARBA00022475"/>
    </source>
</evidence>
<dbReference type="PANTHER" id="PTHR43520:SF8">
    <property type="entry name" value="P-TYPE CU(+) TRANSPORTER"/>
    <property type="match status" value="1"/>
</dbReference>
<keyword evidence="5 14" id="KW-1003">Cell membrane</keyword>
<dbReference type="Pfam" id="PF00702">
    <property type="entry name" value="Hydrolase"/>
    <property type="match status" value="1"/>
</dbReference>
<dbReference type="CDD" id="cd00371">
    <property type="entry name" value="HMA"/>
    <property type="match status" value="1"/>
</dbReference>
<dbReference type="GO" id="GO:0055070">
    <property type="term" value="P:copper ion homeostasis"/>
    <property type="evidence" value="ECO:0007669"/>
    <property type="project" value="TreeGrafter"/>
</dbReference>
<dbReference type="EC" id="7.2.2.8" evidence="3"/>
<comment type="similarity">
    <text evidence="2 14">Belongs to the cation transport ATPase (P-type) (TC 3.A.3) family. Type IB subfamily.</text>
</comment>
<keyword evidence="10" id="KW-1278">Translocase</keyword>
<keyword evidence="13 14" id="KW-0472">Membrane</keyword>
<dbReference type="InterPro" id="IPR059000">
    <property type="entry name" value="ATPase_P-type_domA"/>
</dbReference>
<feature type="transmembrane region" description="Helical" evidence="14">
    <location>
        <begin position="725"/>
        <end position="747"/>
    </location>
</feature>
<dbReference type="AlphaFoldDB" id="A0A840ATJ1"/>
<evidence type="ECO:0000256" key="2">
    <source>
        <dbReference type="ARBA" id="ARBA00006024"/>
    </source>
</evidence>
<evidence type="ECO:0000256" key="3">
    <source>
        <dbReference type="ARBA" id="ARBA00012517"/>
    </source>
</evidence>
<evidence type="ECO:0000256" key="13">
    <source>
        <dbReference type="ARBA" id="ARBA00023136"/>
    </source>
</evidence>
<dbReference type="Pfam" id="PF00403">
    <property type="entry name" value="HMA"/>
    <property type="match status" value="1"/>
</dbReference>
<dbReference type="RefSeq" id="WP_183400646.1">
    <property type="nucleotide sequence ID" value="NZ_JACIDS010000005.1"/>
</dbReference>
<dbReference type="GO" id="GO:0016887">
    <property type="term" value="F:ATP hydrolysis activity"/>
    <property type="evidence" value="ECO:0007669"/>
    <property type="project" value="InterPro"/>
</dbReference>
<dbReference type="InterPro" id="IPR008250">
    <property type="entry name" value="ATPase_P-typ_transduc_dom_A_sf"/>
</dbReference>
<dbReference type="Proteomes" id="UP000553963">
    <property type="component" value="Unassembled WGS sequence"/>
</dbReference>
<dbReference type="GO" id="GO:0043682">
    <property type="term" value="F:P-type divalent copper transporter activity"/>
    <property type="evidence" value="ECO:0007669"/>
    <property type="project" value="TreeGrafter"/>
</dbReference>
<evidence type="ECO:0000256" key="9">
    <source>
        <dbReference type="ARBA" id="ARBA00022840"/>
    </source>
</evidence>
<dbReference type="FunFam" id="2.70.150.10:FF:000020">
    <property type="entry name" value="Copper-exporting P-type ATPase A"/>
    <property type="match status" value="1"/>
</dbReference>
<dbReference type="PROSITE" id="PS00154">
    <property type="entry name" value="ATPASE_E1_E2"/>
    <property type="match status" value="1"/>
</dbReference>
<feature type="transmembrane region" description="Helical" evidence="14">
    <location>
        <begin position="203"/>
        <end position="223"/>
    </location>
</feature>
<evidence type="ECO:0000259" key="15">
    <source>
        <dbReference type="PROSITE" id="PS50846"/>
    </source>
</evidence>
<keyword evidence="17" id="KW-1185">Reference proteome</keyword>
<dbReference type="PROSITE" id="PS01047">
    <property type="entry name" value="HMA_1"/>
    <property type="match status" value="1"/>
</dbReference>
<keyword evidence="8 14" id="KW-0547">Nucleotide-binding</keyword>
<comment type="caution">
    <text evidence="16">The sequence shown here is derived from an EMBL/GenBank/DDBJ whole genome shotgun (WGS) entry which is preliminary data.</text>
</comment>